<evidence type="ECO:0008006" key="5">
    <source>
        <dbReference type="Google" id="ProtNLM"/>
    </source>
</evidence>
<dbReference type="Proteomes" id="UP000243217">
    <property type="component" value="Unassembled WGS sequence"/>
</dbReference>
<feature type="chain" id="PRO_5013048632" description="Secreted protein" evidence="2">
    <location>
        <begin position="22"/>
        <end position="611"/>
    </location>
</feature>
<feature type="signal peptide" evidence="2">
    <location>
        <begin position="1"/>
        <end position="21"/>
    </location>
</feature>
<evidence type="ECO:0000313" key="3">
    <source>
        <dbReference type="EMBL" id="OQS07432.1"/>
    </source>
</evidence>
<comment type="caution">
    <text evidence="3">The sequence shown here is derived from an EMBL/GenBank/DDBJ whole genome shotgun (WGS) entry which is preliminary data.</text>
</comment>
<dbReference type="EMBL" id="JNBS01000239">
    <property type="protein sequence ID" value="OQS07432.1"/>
    <property type="molecule type" value="Genomic_DNA"/>
</dbReference>
<keyword evidence="1" id="KW-0472">Membrane</keyword>
<reference evidence="3 4" key="1">
    <citation type="journal article" date="2014" name="Genome Biol. Evol.">
        <title>The secreted proteins of Achlya hypogyna and Thraustotheca clavata identify the ancestral oomycete secretome and reveal gene acquisitions by horizontal gene transfer.</title>
        <authorList>
            <person name="Misner I."/>
            <person name="Blouin N."/>
            <person name="Leonard G."/>
            <person name="Richards T.A."/>
            <person name="Lane C.E."/>
        </authorList>
    </citation>
    <scope>NUCLEOTIDE SEQUENCE [LARGE SCALE GENOMIC DNA]</scope>
    <source>
        <strain evidence="3 4">ATCC 34112</strain>
    </source>
</reference>
<keyword evidence="1" id="KW-1133">Transmembrane helix</keyword>
<accession>A0A1W0AAX4</accession>
<name>A0A1W0AAX4_9STRA</name>
<evidence type="ECO:0000256" key="1">
    <source>
        <dbReference type="SAM" id="Phobius"/>
    </source>
</evidence>
<protein>
    <recommendedName>
        <fullName evidence="5">Secreted protein</fullName>
    </recommendedName>
</protein>
<dbReference type="AlphaFoldDB" id="A0A1W0AAX4"/>
<keyword evidence="2" id="KW-0732">Signal</keyword>
<keyword evidence="4" id="KW-1185">Reference proteome</keyword>
<feature type="transmembrane region" description="Helical" evidence="1">
    <location>
        <begin position="563"/>
        <end position="589"/>
    </location>
</feature>
<keyword evidence="1" id="KW-0812">Transmembrane</keyword>
<sequence>MFRFIAGTAVLVAAAPAQNAAHYNKEPTHYGHKSSGYDNDGYGHKSNGYGNKGYKHSSKITFPPAYAIIDPGYYTSIFTGYQKCISTKCDVLPSAYSASGVNDCISTIAGYTSCVTACASAQAFETVEDFRNLLEEVIVIGQDQLRAARIYLSGLGDLDVIGERVHIGESCCLPNSYFASWERIMIPVEPKLSVNTAPETEPHYGGEYNGGYEKENYGRKKRRGAGYLQSTEENGSTASYMMSAADYVKFCSLCPADQAKTKVEWYKTLKCDDNLAEYLQSLQRNIGHLILAPSSGDGAPDGACCNNAQPNPRAVSFPSDVCIATTSETKGKTTTLTNPLIKSVDLGNRYVPCPSDEITTDLVTTVINYERVSYSDLKYYTVTTGLPSSTSEESHIVSCQYNQGFVKEEIEKGFFVNALAPFKEKDVSNAANKAARLCPTDGLFEYCNVDQYATFLERQLFDHSTCDISELRLQNTDYASSYQTVACLYKIFSLKCDCMEAVLSCYNLSSHFASSLTKVIGQAASILCGFILCQRPNVYSLFGEEYAIDRASIMRELLTSTGILAGGSISPAATVFLSFGIGMIALLVTKKVIALKQIKNVHIEDGYQNLI</sequence>
<evidence type="ECO:0000313" key="4">
    <source>
        <dbReference type="Proteomes" id="UP000243217"/>
    </source>
</evidence>
<dbReference type="OrthoDB" id="72898at2759"/>
<organism evidence="3 4">
    <name type="scientific">Thraustotheca clavata</name>
    <dbReference type="NCBI Taxonomy" id="74557"/>
    <lineage>
        <taxon>Eukaryota</taxon>
        <taxon>Sar</taxon>
        <taxon>Stramenopiles</taxon>
        <taxon>Oomycota</taxon>
        <taxon>Saprolegniomycetes</taxon>
        <taxon>Saprolegniales</taxon>
        <taxon>Achlyaceae</taxon>
        <taxon>Thraustotheca</taxon>
    </lineage>
</organism>
<evidence type="ECO:0000256" key="2">
    <source>
        <dbReference type="SAM" id="SignalP"/>
    </source>
</evidence>
<gene>
    <name evidence="3" type="ORF">THRCLA_00549</name>
</gene>
<proteinExistence type="predicted"/>